<organism evidence="1">
    <name type="scientific">Tanacetum cinerariifolium</name>
    <name type="common">Dalmatian daisy</name>
    <name type="synonym">Chrysanthemum cinerariifolium</name>
    <dbReference type="NCBI Taxonomy" id="118510"/>
    <lineage>
        <taxon>Eukaryota</taxon>
        <taxon>Viridiplantae</taxon>
        <taxon>Streptophyta</taxon>
        <taxon>Embryophyta</taxon>
        <taxon>Tracheophyta</taxon>
        <taxon>Spermatophyta</taxon>
        <taxon>Magnoliopsida</taxon>
        <taxon>eudicotyledons</taxon>
        <taxon>Gunneridae</taxon>
        <taxon>Pentapetalae</taxon>
        <taxon>asterids</taxon>
        <taxon>campanulids</taxon>
        <taxon>Asterales</taxon>
        <taxon>Asteraceae</taxon>
        <taxon>Asteroideae</taxon>
        <taxon>Anthemideae</taxon>
        <taxon>Anthemidinae</taxon>
        <taxon>Tanacetum</taxon>
    </lineage>
</organism>
<accession>A0A699WFS6</accession>
<reference evidence="1" key="1">
    <citation type="journal article" date="2019" name="Sci. Rep.">
        <title>Draft genome of Tanacetum cinerariifolium, the natural source of mosquito coil.</title>
        <authorList>
            <person name="Yamashiro T."/>
            <person name="Shiraishi A."/>
            <person name="Satake H."/>
            <person name="Nakayama K."/>
        </authorList>
    </citation>
    <scope>NUCLEOTIDE SEQUENCE</scope>
</reference>
<dbReference type="AlphaFoldDB" id="A0A699WFS6"/>
<proteinExistence type="predicted"/>
<feature type="non-terminal residue" evidence="1">
    <location>
        <position position="1"/>
    </location>
</feature>
<dbReference type="EMBL" id="BKCJ011667387">
    <property type="protein sequence ID" value="GFD46177.1"/>
    <property type="molecule type" value="Genomic_DNA"/>
</dbReference>
<gene>
    <name evidence="1" type="ORF">Tci_918146</name>
</gene>
<sequence length="135" mass="15201">VYTRSSCMVTGLNSQADHWDRLTAAGQAGSCPFYRTSTSGARHPARWIAFCRRRCRTQRLFQGHARGVYRPVSRAPYLRWSTSGQGSDGRLRLAAYMYIKWIEGRRADGIQEEGIYMPDDADEAVRRKGAIVGLG</sequence>
<protein>
    <submittedName>
        <fullName evidence="1">Uncharacterized protein</fullName>
    </submittedName>
</protein>
<evidence type="ECO:0000313" key="1">
    <source>
        <dbReference type="EMBL" id="GFD46177.1"/>
    </source>
</evidence>
<name>A0A699WFS6_TANCI</name>
<comment type="caution">
    <text evidence="1">The sequence shown here is derived from an EMBL/GenBank/DDBJ whole genome shotgun (WGS) entry which is preliminary data.</text>
</comment>